<feature type="transmembrane region" description="Helical" evidence="16">
    <location>
        <begin position="652"/>
        <end position="674"/>
    </location>
</feature>
<dbReference type="GO" id="GO:0007156">
    <property type="term" value="P:homophilic cell adhesion via plasma membrane adhesion molecules"/>
    <property type="evidence" value="ECO:0007669"/>
    <property type="project" value="InterPro"/>
</dbReference>
<evidence type="ECO:0000256" key="1">
    <source>
        <dbReference type="ARBA" id="ARBA00004479"/>
    </source>
</evidence>
<feature type="signal peptide" evidence="17">
    <location>
        <begin position="1"/>
        <end position="18"/>
    </location>
</feature>
<evidence type="ECO:0000256" key="14">
    <source>
        <dbReference type="PROSITE-ProRule" id="PRU00043"/>
    </source>
</evidence>
<feature type="domain" description="Cadherin" evidence="19">
    <location>
        <begin position="170"/>
        <end position="251"/>
    </location>
</feature>
<dbReference type="GO" id="GO:0005524">
    <property type="term" value="F:ATP binding"/>
    <property type="evidence" value="ECO:0007669"/>
    <property type="project" value="UniProtKB-UniRule"/>
</dbReference>
<dbReference type="Proteomes" id="UP000828390">
    <property type="component" value="Unassembled WGS sequence"/>
</dbReference>
<dbReference type="PROSITE" id="PS00109">
    <property type="entry name" value="PROTEIN_KINASE_TYR"/>
    <property type="match status" value="1"/>
</dbReference>
<evidence type="ECO:0000256" key="12">
    <source>
        <dbReference type="ARBA" id="ARBA00023180"/>
    </source>
</evidence>
<organism evidence="20 21">
    <name type="scientific">Dreissena polymorpha</name>
    <name type="common">Zebra mussel</name>
    <name type="synonym">Mytilus polymorpha</name>
    <dbReference type="NCBI Taxonomy" id="45954"/>
    <lineage>
        <taxon>Eukaryota</taxon>
        <taxon>Metazoa</taxon>
        <taxon>Spiralia</taxon>
        <taxon>Lophotrochozoa</taxon>
        <taxon>Mollusca</taxon>
        <taxon>Bivalvia</taxon>
        <taxon>Autobranchia</taxon>
        <taxon>Heteroconchia</taxon>
        <taxon>Euheterodonta</taxon>
        <taxon>Imparidentia</taxon>
        <taxon>Neoheterodontei</taxon>
        <taxon>Myida</taxon>
        <taxon>Dreissenoidea</taxon>
        <taxon>Dreissenidae</taxon>
        <taxon>Dreissena</taxon>
    </lineage>
</organism>
<dbReference type="InterPro" id="IPR001245">
    <property type="entry name" value="Ser-Thr/Tyr_kinase_cat_dom"/>
</dbReference>
<dbReference type="GO" id="GO:0005509">
    <property type="term" value="F:calcium ion binding"/>
    <property type="evidence" value="ECO:0007669"/>
    <property type="project" value="UniProtKB-UniRule"/>
</dbReference>
<dbReference type="InterPro" id="IPR011009">
    <property type="entry name" value="Kinase-like_dom_sf"/>
</dbReference>
<dbReference type="EMBL" id="JAIWYP010000002">
    <property type="protein sequence ID" value="KAH3862103.1"/>
    <property type="molecule type" value="Genomic_DNA"/>
</dbReference>
<dbReference type="Pfam" id="PF22540">
    <property type="entry name" value="RET_CRD"/>
    <property type="match status" value="1"/>
</dbReference>
<dbReference type="PANTHER" id="PTHR24416:SF617">
    <property type="entry name" value="RET ONCOGENE, ISOFORM A"/>
    <property type="match status" value="1"/>
</dbReference>
<evidence type="ECO:0000256" key="13">
    <source>
        <dbReference type="ARBA" id="ARBA00051243"/>
    </source>
</evidence>
<evidence type="ECO:0000256" key="9">
    <source>
        <dbReference type="ARBA" id="ARBA00022989"/>
    </source>
</evidence>
<evidence type="ECO:0000256" key="17">
    <source>
        <dbReference type="SAM" id="SignalP"/>
    </source>
</evidence>
<protein>
    <recommendedName>
        <fullName evidence="2">receptor protein-tyrosine kinase</fullName>
        <ecNumber evidence="2">2.7.10.1</ecNumber>
    </recommendedName>
</protein>
<dbReference type="PROSITE" id="PS00107">
    <property type="entry name" value="PROTEIN_KINASE_ATP"/>
    <property type="match status" value="1"/>
</dbReference>
<feature type="chain" id="PRO_5038658061" description="receptor protein-tyrosine kinase" evidence="17">
    <location>
        <begin position="19"/>
        <end position="1232"/>
    </location>
</feature>
<evidence type="ECO:0000256" key="10">
    <source>
        <dbReference type="ARBA" id="ARBA00023136"/>
    </source>
</evidence>
<keyword evidence="9 16" id="KW-1133">Transmembrane helix</keyword>
<dbReference type="PROSITE" id="PS50268">
    <property type="entry name" value="CADHERIN_2"/>
    <property type="match status" value="1"/>
</dbReference>
<comment type="caution">
    <text evidence="20">The sequence shown here is derived from an EMBL/GenBank/DDBJ whole genome shotgun (WGS) entry which is preliminary data.</text>
</comment>
<dbReference type="GO" id="GO:0007169">
    <property type="term" value="P:cell surface receptor protein tyrosine kinase signaling pathway"/>
    <property type="evidence" value="ECO:0007669"/>
    <property type="project" value="TreeGrafter"/>
</dbReference>
<evidence type="ECO:0000256" key="11">
    <source>
        <dbReference type="ARBA" id="ARBA00023137"/>
    </source>
</evidence>
<dbReference type="Gene3D" id="1.10.510.10">
    <property type="entry name" value="Transferase(Phosphotransferase) domain 1"/>
    <property type="match status" value="1"/>
</dbReference>
<dbReference type="AlphaFoldDB" id="A0A9D4LP41"/>
<dbReference type="InterPro" id="IPR008266">
    <property type="entry name" value="Tyr_kinase_AS"/>
</dbReference>
<dbReference type="PANTHER" id="PTHR24416">
    <property type="entry name" value="TYROSINE-PROTEIN KINASE RECEPTOR"/>
    <property type="match status" value="1"/>
</dbReference>
<dbReference type="GO" id="GO:0004714">
    <property type="term" value="F:transmembrane receptor protein tyrosine kinase activity"/>
    <property type="evidence" value="ECO:0007669"/>
    <property type="project" value="UniProtKB-EC"/>
</dbReference>
<proteinExistence type="predicted"/>
<keyword evidence="10 16" id="KW-0472">Membrane</keyword>
<feature type="binding site" evidence="15">
    <location>
        <position position="782"/>
    </location>
    <ligand>
        <name>ATP</name>
        <dbReference type="ChEBI" id="CHEBI:30616"/>
    </ligand>
</feature>
<dbReference type="CDD" id="cd11304">
    <property type="entry name" value="Cadherin_repeat"/>
    <property type="match status" value="1"/>
</dbReference>
<accession>A0A9D4LP41</accession>
<evidence type="ECO:0000256" key="8">
    <source>
        <dbReference type="ARBA" id="ARBA00022840"/>
    </source>
</evidence>
<dbReference type="SUPFAM" id="SSF56112">
    <property type="entry name" value="Protein kinase-like (PK-like)"/>
    <property type="match status" value="1"/>
</dbReference>
<dbReference type="InterPro" id="IPR000719">
    <property type="entry name" value="Prot_kinase_dom"/>
</dbReference>
<evidence type="ECO:0000256" key="3">
    <source>
        <dbReference type="ARBA" id="ARBA00022679"/>
    </source>
</evidence>
<dbReference type="InterPro" id="IPR002126">
    <property type="entry name" value="Cadherin-like_dom"/>
</dbReference>
<dbReference type="GO" id="GO:0043235">
    <property type="term" value="C:receptor complex"/>
    <property type="evidence" value="ECO:0007669"/>
    <property type="project" value="TreeGrafter"/>
</dbReference>
<dbReference type="Gene3D" id="3.30.200.20">
    <property type="entry name" value="Phosphorylase Kinase, domain 1"/>
    <property type="match status" value="1"/>
</dbReference>
<evidence type="ECO:0000256" key="15">
    <source>
        <dbReference type="PROSITE-ProRule" id="PRU10141"/>
    </source>
</evidence>
<evidence type="ECO:0000256" key="16">
    <source>
        <dbReference type="SAM" id="Phobius"/>
    </source>
</evidence>
<dbReference type="InterPro" id="IPR050122">
    <property type="entry name" value="RTK"/>
</dbReference>
<comment type="subcellular location">
    <subcellularLocation>
        <location evidence="1">Membrane</location>
        <topology evidence="1">Single-pass type I membrane protein</topology>
    </subcellularLocation>
</comment>
<evidence type="ECO:0000256" key="7">
    <source>
        <dbReference type="ARBA" id="ARBA00022777"/>
    </source>
</evidence>
<evidence type="ECO:0000259" key="19">
    <source>
        <dbReference type="PROSITE" id="PS50268"/>
    </source>
</evidence>
<dbReference type="SMART" id="SM00219">
    <property type="entry name" value="TyrKc"/>
    <property type="match status" value="1"/>
</dbReference>
<keyword evidence="11" id="KW-0829">Tyrosine-protein kinase</keyword>
<dbReference type="FunFam" id="1.10.510.10:FF:000190">
    <property type="entry name" value="Proto-oncogene tyrosine-protein kinase receptor Ret"/>
    <property type="match status" value="1"/>
</dbReference>
<evidence type="ECO:0000313" key="20">
    <source>
        <dbReference type="EMBL" id="KAH3862103.1"/>
    </source>
</evidence>
<keyword evidence="14" id="KW-0106">Calcium</keyword>
<keyword evidence="6 15" id="KW-0547">Nucleotide-binding</keyword>
<evidence type="ECO:0000256" key="6">
    <source>
        <dbReference type="ARBA" id="ARBA00022741"/>
    </source>
</evidence>
<dbReference type="PROSITE" id="PS50011">
    <property type="entry name" value="PROTEIN_KINASE_DOM"/>
    <property type="match status" value="1"/>
</dbReference>
<feature type="domain" description="Protein kinase" evidence="18">
    <location>
        <begin position="745"/>
        <end position="1038"/>
    </location>
</feature>
<dbReference type="Gene3D" id="2.60.40.60">
    <property type="entry name" value="Cadherins"/>
    <property type="match status" value="1"/>
</dbReference>
<comment type="catalytic activity">
    <reaction evidence="13">
        <text>L-tyrosyl-[protein] + ATP = O-phospho-L-tyrosyl-[protein] + ADP + H(+)</text>
        <dbReference type="Rhea" id="RHEA:10596"/>
        <dbReference type="Rhea" id="RHEA-COMP:10136"/>
        <dbReference type="Rhea" id="RHEA-COMP:20101"/>
        <dbReference type="ChEBI" id="CHEBI:15378"/>
        <dbReference type="ChEBI" id="CHEBI:30616"/>
        <dbReference type="ChEBI" id="CHEBI:46858"/>
        <dbReference type="ChEBI" id="CHEBI:61978"/>
        <dbReference type="ChEBI" id="CHEBI:456216"/>
        <dbReference type="EC" id="2.7.10.1"/>
    </reaction>
</comment>
<keyword evidence="7" id="KW-0418">Kinase</keyword>
<dbReference type="EC" id="2.7.10.1" evidence="2"/>
<evidence type="ECO:0000259" key="18">
    <source>
        <dbReference type="PROSITE" id="PS50011"/>
    </source>
</evidence>
<reference evidence="20" key="1">
    <citation type="journal article" date="2019" name="bioRxiv">
        <title>The Genome of the Zebra Mussel, Dreissena polymorpha: A Resource for Invasive Species Research.</title>
        <authorList>
            <person name="McCartney M.A."/>
            <person name="Auch B."/>
            <person name="Kono T."/>
            <person name="Mallez S."/>
            <person name="Zhang Y."/>
            <person name="Obille A."/>
            <person name="Becker A."/>
            <person name="Abrahante J.E."/>
            <person name="Garbe J."/>
            <person name="Badalamenti J.P."/>
            <person name="Herman A."/>
            <person name="Mangelson H."/>
            <person name="Liachko I."/>
            <person name="Sullivan S."/>
            <person name="Sone E.D."/>
            <person name="Koren S."/>
            <person name="Silverstein K.A.T."/>
            <person name="Beckman K.B."/>
            <person name="Gohl D.M."/>
        </authorList>
    </citation>
    <scope>NUCLEOTIDE SEQUENCE</scope>
    <source>
        <strain evidence="20">Duluth1</strain>
        <tissue evidence="20">Whole animal</tissue>
    </source>
</reference>
<dbReference type="Pfam" id="PF07714">
    <property type="entry name" value="PK_Tyr_Ser-Thr"/>
    <property type="match status" value="1"/>
</dbReference>
<evidence type="ECO:0000256" key="2">
    <source>
        <dbReference type="ARBA" id="ARBA00011902"/>
    </source>
</evidence>
<keyword evidence="5 17" id="KW-0732">Signal</keyword>
<keyword evidence="8 15" id="KW-0067">ATP-binding</keyword>
<dbReference type="InterPro" id="IPR020635">
    <property type="entry name" value="Tyr_kinase_cat_dom"/>
</dbReference>
<evidence type="ECO:0000313" key="21">
    <source>
        <dbReference type="Proteomes" id="UP000828390"/>
    </source>
</evidence>
<keyword evidence="3" id="KW-0808">Transferase</keyword>
<dbReference type="PRINTS" id="PR00109">
    <property type="entry name" value="TYRKINASE"/>
</dbReference>
<dbReference type="CDD" id="cd00192">
    <property type="entry name" value="PTKc"/>
    <property type="match status" value="1"/>
</dbReference>
<dbReference type="InterPro" id="IPR017441">
    <property type="entry name" value="Protein_kinase_ATP_BS"/>
</dbReference>
<dbReference type="InterPro" id="IPR055162">
    <property type="entry name" value="RET_CRD"/>
</dbReference>
<keyword evidence="4 16" id="KW-0812">Transmembrane</keyword>
<dbReference type="GO" id="GO:0005886">
    <property type="term" value="C:plasma membrane"/>
    <property type="evidence" value="ECO:0007669"/>
    <property type="project" value="TreeGrafter"/>
</dbReference>
<sequence>MRTSIIALLFQLLEVAESVYFAHKAPVVCLPSTAKVWDTIGQLYAYPNKDDHCVEASVHFDILDSNDTIGVNRTSGMLFLKKLPLQIKDGYVVTGQASCTTLTGSRVSTSTSVTMKSRAYLSPEEENSWKEDFCFAHLQDNMFNVEENSIDLNIGRLSPCLKMNGLTREYSLLSPRNRFTVDPASSELRLIKQLDREFFRQRITSKTPGNITGQQPLKIECQIKRDNITYEPISRTLKLLILDVNDCPPTFENDRQYEEADLDVKSGFVTAMGTIDKIIADEDINSVLRVVVLRDPLAVCQPELLVADTSKYGHTTCRLRVKLVNLTSVNQAEYQCLIGVVDDGFSPTQNSDSNNTAVLAINIHMTDEKIQTALSITSNKPIYFYRNATRYSRLMHMSENPSKNEKYGLDNTVFSITPKFGIIYLNNVGKLATCGNTITLSVVTSSGLVSITVNLLGEQRTETLCDDGCSFHKNAKECRSGCGVGLTYGQCEMRGDENFSSMSSKYATCTHNTATCPDMVCDELEKAVPELCPQDCTNEVIGQFVRFQKQPGISMAKGFCLCYWDSGETMCDCMPKHPVDIEVLEEANTSVFLPPSLASYLAVQSDISDISSDPGYSIQKTEADDVFNDSSVEKTEKVIAGNERTSCKKLCIVAIGVGVTVFLLISFSLFMLWFTKKLNDRRKSNIKHVGSVTSMSGVTSEYPDDREGRLSYTSEQWSPKRQIYSTQTTPMFPDDGKWEIDRESLSLEKTLGEGEFGLVLKGVLRWAAGQAVEEPGRNVAVKMLKHCASPMEEQDLWSEFTLLKDVSHPNVIKLIGACTVGGPFYLVVEYCEHGCLLQYLRRSRLEENGYINTNQRFKTTEHLDQTNKELTGDLLSIRDLLSFAWQIAKGMSYLSEIKLVHRDLAARNILVSNGKALKISDFGLTRDVYEADTYLKKSKGRIPVKWLAPESLYAQIYTTRSDIWSYGIVLWEIVTLGAPPYPGIPPERLYNLLIGGYRMDRPENCIDELYAVMQKCWKIDAADRPSFATLASIFDRILQEQTGYLDLSKATLLDQELFKKQCAHDKVEALITNSQMEHNSSDRSRNSRTVSNHNYCPDNYLVPMSSHFMGEGAPYFLKDNMSTDDIDDNKGHGEEDNDNGMKCNYMTPLLDMNINIKESILTKSYRPSITSELSEPMFRKPVDMNIAINNIKNSKNKSTIFPSEQKHLLSEADNLRLRAKSDAFVQIETTQC</sequence>
<keyword evidence="21" id="KW-1185">Reference proteome</keyword>
<dbReference type="OrthoDB" id="5984265at2759"/>
<name>A0A9D4LP41_DREPO</name>
<keyword evidence="12" id="KW-0325">Glycoprotein</keyword>
<reference evidence="20" key="2">
    <citation type="submission" date="2020-11" db="EMBL/GenBank/DDBJ databases">
        <authorList>
            <person name="McCartney M.A."/>
            <person name="Auch B."/>
            <person name="Kono T."/>
            <person name="Mallez S."/>
            <person name="Becker A."/>
            <person name="Gohl D.M."/>
            <person name="Silverstein K.A.T."/>
            <person name="Koren S."/>
            <person name="Bechman K.B."/>
            <person name="Herman A."/>
            <person name="Abrahante J.E."/>
            <person name="Garbe J."/>
        </authorList>
    </citation>
    <scope>NUCLEOTIDE SEQUENCE</scope>
    <source>
        <strain evidence="20">Duluth1</strain>
        <tissue evidence="20">Whole animal</tissue>
    </source>
</reference>
<evidence type="ECO:0000256" key="4">
    <source>
        <dbReference type="ARBA" id="ARBA00022692"/>
    </source>
</evidence>
<gene>
    <name evidence="20" type="ORF">DPMN_025066</name>
</gene>
<evidence type="ECO:0000256" key="5">
    <source>
        <dbReference type="ARBA" id="ARBA00022729"/>
    </source>
</evidence>